<sequence>MYKEKMAVPAYFEVAHHSQELEVGAGVPIGGYGWGVDRRTNGRVTSPLMVNCVIIVSPQGRRIALIQVDVISIPHPVYEQIRDRMIAHGVVSEAKDLIVAQSHTHYGPMVGGKPDPEVLLGSPEAVGDTNAYTTKFVDDVVNTAIGAMTKPLTEVTLGFAEGHAETASSRLDPQLPWGTWAPREVPVLVARRAGDDELFLVLVGHACHPVCAERMSPDLDADFCGRLVADIRQRLGVPAIFFQGATGDVDPLPAPEGVNRAAFVGKLLADAVVATVRDAVFSPISGPITTAMETAPLPYAVNFRDSAEVAELQQKYQDRVDENDQGEVGQAGVRHARKMLKELADGNRPKSMPMTVQKIDLGGLTILALSHEVLSGYHASTKLEHPDQRLWIMAYANHVDCYVPASDVLWAGGHLESGWQDDPRMVGVGTYSHSYSMLSPLASSPDRSNPRDERGVEGVVVKYINRVLGN</sequence>
<dbReference type="Proteomes" id="UP001519332">
    <property type="component" value="Unassembled WGS sequence"/>
</dbReference>
<evidence type="ECO:0000313" key="1">
    <source>
        <dbReference type="EMBL" id="MBP2326424.1"/>
    </source>
</evidence>
<proteinExistence type="predicted"/>
<protein>
    <recommendedName>
        <fullName evidence="3">Neutral/alkaline non-lysosomal ceramidase N-terminal domain-containing protein</fullName>
    </recommendedName>
</protein>
<evidence type="ECO:0000313" key="2">
    <source>
        <dbReference type="Proteomes" id="UP001519332"/>
    </source>
</evidence>
<name>A0ABS4TR19_9PSEU</name>
<gene>
    <name evidence="1" type="ORF">JOF56_006809</name>
</gene>
<keyword evidence="2" id="KW-1185">Reference proteome</keyword>
<dbReference type="RefSeq" id="WP_209643493.1">
    <property type="nucleotide sequence ID" value="NZ_JAGINW010000001.1"/>
</dbReference>
<dbReference type="EMBL" id="JAGINW010000001">
    <property type="protein sequence ID" value="MBP2326424.1"/>
    <property type="molecule type" value="Genomic_DNA"/>
</dbReference>
<accession>A0ABS4TR19</accession>
<organism evidence="1 2">
    <name type="scientific">Kibdelosporangium banguiense</name>
    <dbReference type="NCBI Taxonomy" id="1365924"/>
    <lineage>
        <taxon>Bacteria</taxon>
        <taxon>Bacillati</taxon>
        <taxon>Actinomycetota</taxon>
        <taxon>Actinomycetes</taxon>
        <taxon>Pseudonocardiales</taxon>
        <taxon>Pseudonocardiaceae</taxon>
        <taxon>Kibdelosporangium</taxon>
    </lineage>
</organism>
<reference evidence="1 2" key="1">
    <citation type="submission" date="2021-03" db="EMBL/GenBank/DDBJ databases">
        <title>Sequencing the genomes of 1000 actinobacteria strains.</title>
        <authorList>
            <person name="Klenk H.-P."/>
        </authorList>
    </citation>
    <scope>NUCLEOTIDE SEQUENCE [LARGE SCALE GENOMIC DNA]</scope>
    <source>
        <strain evidence="1 2">DSM 46670</strain>
    </source>
</reference>
<evidence type="ECO:0008006" key="3">
    <source>
        <dbReference type="Google" id="ProtNLM"/>
    </source>
</evidence>
<comment type="caution">
    <text evidence="1">The sequence shown here is derived from an EMBL/GenBank/DDBJ whole genome shotgun (WGS) entry which is preliminary data.</text>
</comment>